<accession>A0A1I2C021</accession>
<protein>
    <submittedName>
        <fullName evidence="1">Uncharacterized protein</fullName>
    </submittedName>
</protein>
<evidence type="ECO:0000313" key="2">
    <source>
        <dbReference type="Proteomes" id="UP000199513"/>
    </source>
</evidence>
<gene>
    <name evidence="1" type="ORF">SAMN04488541_100418</name>
</gene>
<name>A0A1I2C021_9BACT</name>
<proteinExistence type="predicted"/>
<dbReference type="RefSeq" id="WP_091539760.1">
    <property type="nucleotide sequence ID" value="NZ_FONY01000004.1"/>
</dbReference>
<keyword evidence="2" id="KW-1185">Reference proteome</keyword>
<organism evidence="1 2">
    <name type="scientific">Thermoflexibacter ruber</name>
    <dbReference type="NCBI Taxonomy" id="1003"/>
    <lineage>
        <taxon>Bacteria</taxon>
        <taxon>Pseudomonadati</taxon>
        <taxon>Bacteroidota</taxon>
        <taxon>Cytophagia</taxon>
        <taxon>Cytophagales</taxon>
        <taxon>Thermoflexibacteraceae</taxon>
        <taxon>Thermoflexibacter</taxon>
    </lineage>
</organism>
<dbReference type="STRING" id="1003.SAMN04488541_100418"/>
<dbReference type="AlphaFoldDB" id="A0A1I2C021"/>
<reference evidence="1 2" key="1">
    <citation type="submission" date="2016-10" db="EMBL/GenBank/DDBJ databases">
        <authorList>
            <person name="de Groot N.N."/>
        </authorList>
    </citation>
    <scope>NUCLEOTIDE SEQUENCE [LARGE SCALE GENOMIC DNA]</scope>
    <source>
        <strain>GEY</strain>
        <strain evidence="2">DSM 9560</strain>
    </source>
</reference>
<sequence length="85" mass="9919">MIKNTSIFLSKVEDIFSEAGYTLRYEKGNFKAGYCLLKDTKVVIVNKYFNTENRIHCLIDLIKALEIDPKRLSEKSQKLLNEIFN</sequence>
<dbReference type="Proteomes" id="UP000199513">
    <property type="component" value="Unassembled WGS sequence"/>
</dbReference>
<dbReference type="OrthoDB" id="1524666at2"/>
<evidence type="ECO:0000313" key="1">
    <source>
        <dbReference type="EMBL" id="SFE61697.1"/>
    </source>
</evidence>
<dbReference type="EMBL" id="FONY01000004">
    <property type="protein sequence ID" value="SFE61697.1"/>
    <property type="molecule type" value="Genomic_DNA"/>
</dbReference>